<dbReference type="InterPro" id="IPR050951">
    <property type="entry name" value="Retrovirus_Pol_polyprotein"/>
</dbReference>
<evidence type="ECO:0000256" key="2">
    <source>
        <dbReference type="ARBA" id="ARBA00022679"/>
    </source>
</evidence>
<dbReference type="InterPro" id="IPR036397">
    <property type="entry name" value="RNaseH_sf"/>
</dbReference>
<evidence type="ECO:0000256" key="4">
    <source>
        <dbReference type="ARBA" id="ARBA00022722"/>
    </source>
</evidence>
<dbReference type="PROSITE" id="PS50994">
    <property type="entry name" value="INTEGRASE"/>
    <property type="match status" value="1"/>
</dbReference>
<evidence type="ECO:0000256" key="5">
    <source>
        <dbReference type="ARBA" id="ARBA00022759"/>
    </source>
</evidence>
<feature type="domain" description="Integrase catalytic" evidence="9">
    <location>
        <begin position="629"/>
        <end position="744"/>
    </location>
</feature>
<dbReference type="Gene3D" id="2.40.70.10">
    <property type="entry name" value="Acid Proteases"/>
    <property type="match status" value="1"/>
</dbReference>
<dbReference type="GO" id="GO:0016787">
    <property type="term" value="F:hydrolase activity"/>
    <property type="evidence" value="ECO:0007669"/>
    <property type="project" value="UniProtKB-KW"/>
</dbReference>
<dbReference type="Pfam" id="PF00078">
    <property type="entry name" value="RVT_1"/>
    <property type="match status" value="1"/>
</dbReference>
<dbReference type="GO" id="GO:0003964">
    <property type="term" value="F:RNA-directed DNA polymerase activity"/>
    <property type="evidence" value="ECO:0007669"/>
    <property type="project" value="UniProtKB-KW"/>
</dbReference>
<keyword evidence="5" id="KW-0255">Endonuclease</keyword>
<dbReference type="InterPro" id="IPR012337">
    <property type="entry name" value="RNaseH-like_sf"/>
</dbReference>
<dbReference type="InterPro" id="IPR001584">
    <property type="entry name" value="Integrase_cat-core"/>
</dbReference>
<dbReference type="Gene3D" id="3.10.10.10">
    <property type="entry name" value="HIV Type 1 Reverse Transcriptase, subunit A, domain 1"/>
    <property type="match status" value="1"/>
</dbReference>
<dbReference type="SUPFAM" id="SSF56672">
    <property type="entry name" value="DNA/RNA polymerases"/>
    <property type="match status" value="1"/>
</dbReference>
<keyword evidence="11" id="KW-1185">Reference proteome</keyword>
<dbReference type="GO" id="GO:0004519">
    <property type="term" value="F:endonuclease activity"/>
    <property type="evidence" value="ECO:0007669"/>
    <property type="project" value="UniProtKB-KW"/>
</dbReference>
<evidence type="ECO:0000313" key="10">
    <source>
        <dbReference type="EMBL" id="GMF53511.1"/>
    </source>
</evidence>
<dbReference type="Gene3D" id="3.30.70.270">
    <property type="match status" value="1"/>
</dbReference>
<keyword evidence="3" id="KW-0548">Nucleotidyltransferase</keyword>
<dbReference type="InterPro" id="IPR043128">
    <property type="entry name" value="Rev_trsase/Diguanyl_cyclase"/>
</dbReference>
<dbReference type="InterPro" id="IPR043502">
    <property type="entry name" value="DNA/RNA_pol_sf"/>
</dbReference>
<name>A0A9W7D1B8_9STRA</name>
<accession>A0A9W7D1B8</accession>
<protein>
    <recommendedName>
        <fullName evidence="1">RNA-directed DNA polymerase</fullName>
        <ecNumber evidence="1">2.7.7.49</ecNumber>
    </recommendedName>
</protein>
<dbReference type="SUPFAM" id="SSF53098">
    <property type="entry name" value="Ribonuclease H-like"/>
    <property type="match status" value="1"/>
</dbReference>
<dbReference type="EC" id="2.7.7.49" evidence="1"/>
<evidence type="ECO:0000256" key="7">
    <source>
        <dbReference type="ARBA" id="ARBA00022918"/>
    </source>
</evidence>
<gene>
    <name evidence="10" type="ORF">Pfra01_002214500</name>
</gene>
<keyword evidence="7" id="KW-0695">RNA-directed DNA polymerase</keyword>
<dbReference type="GO" id="GO:0015074">
    <property type="term" value="P:DNA integration"/>
    <property type="evidence" value="ECO:0007669"/>
    <property type="project" value="InterPro"/>
</dbReference>
<evidence type="ECO:0000256" key="8">
    <source>
        <dbReference type="SAM" id="MobiDB-lite"/>
    </source>
</evidence>
<evidence type="ECO:0000256" key="3">
    <source>
        <dbReference type="ARBA" id="ARBA00022695"/>
    </source>
</evidence>
<proteinExistence type="predicted"/>
<keyword evidence="6" id="KW-0378">Hydrolase</keyword>
<dbReference type="AlphaFoldDB" id="A0A9W7D1B8"/>
<evidence type="ECO:0000313" key="11">
    <source>
        <dbReference type="Proteomes" id="UP001165121"/>
    </source>
</evidence>
<dbReference type="Gene3D" id="3.30.420.10">
    <property type="entry name" value="Ribonuclease H-like superfamily/Ribonuclease H"/>
    <property type="match status" value="1"/>
</dbReference>
<dbReference type="GO" id="GO:0003676">
    <property type="term" value="F:nucleic acid binding"/>
    <property type="evidence" value="ECO:0007669"/>
    <property type="project" value="InterPro"/>
</dbReference>
<dbReference type="PANTHER" id="PTHR37984:SF5">
    <property type="entry name" value="PROTEIN NYNRIN-LIKE"/>
    <property type="match status" value="1"/>
</dbReference>
<evidence type="ECO:0000256" key="1">
    <source>
        <dbReference type="ARBA" id="ARBA00012493"/>
    </source>
</evidence>
<dbReference type="Proteomes" id="UP001165121">
    <property type="component" value="Unassembled WGS sequence"/>
</dbReference>
<keyword evidence="4" id="KW-0540">Nuclease</keyword>
<dbReference type="OrthoDB" id="6434913at2759"/>
<evidence type="ECO:0000259" key="9">
    <source>
        <dbReference type="PROSITE" id="PS50994"/>
    </source>
</evidence>
<dbReference type="InterPro" id="IPR021109">
    <property type="entry name" value="Peptidase_aspartic_dom_sf"/>
</dbReference>
<dbReference type="EMBL" id="BSXT01003290">
    <property type="protein sequence ID" value="GMF53511.1"/>
    <property type="molecule type" value="Genomic_DNA"/>
</dbReference>
<organism evidence="10 11">
    <name type="scientific">Phytophthora fragariaefolia</name>
    <dbReference type="NCBI Taxonomy" id="1490495"/>
    <lineage>
        <taxon>Eukaryota</taxon>
        <taxon>Sar</taxon>
        <taxon>Stramenopiles</taxon>
        <taxon>Oomycota</taxon>
        <taxon>Peronosporomycetes</taxon>
        <taxon>Peronosporales</taxon>
        <taxon>Peronosporaceae</taxon>
        <taxon>Phytophthora</taxon>
    </lineage>
</organism>
<dbReference type="PANTHER" id="PTHR37984">
    <property type="entry name" value="PROTEIN CBG26694"/>
    <property type="match status" value="1"/>
</dbReference>
<comment type="caution">
    <text evidence="10">The sequence shown here is derived from an EMBL/GenBank/DDBJ whole genome shotgun (WGS) entry which is preliminary data.</text>
</comment>
<sequence>MSEPLEPYEGLVKSSSGHKLWIRGWTSLPFRLGTVEVSLSVLVADQPHVDTILGVDALGTFGAVIDVPESTMTLKSSGDVFPLGFTVIVGSYATAMTSSVRLPPHGQEELVMVVVVGDVSSRTTVLVEGSIGLPPALCVALSLCTSAFVSVAAQNPVPVDVRRAELELVASTVEELSEAFEEKVKASKPDVPADKGMGMKADFSESKLSVEQKGLFQAELDNFSNLFVESSKKQGLMERLFCIDYRKLNAVTVKDCYPMPLMDAILDVLGGSQLFSTMDTASGYWNVPMHPDSVFKTEITCKMYIPRYALISAPLERLKMKDAPFVWAEDCESAFRQLRRALMKPSILVYPDGQKRFKLYLFTGSQKNWISKQDGISEIECWGVVWASRKFQRYLDKRGSDLYTDHQALTWVFDPGNRTINAKLARWARELSRLQFKVHHKPGTAMDHMDGLSRLPTDTVATITMRDLLNPEGTADDVLPSSVGEPPAVNEDGELVDGHVDDVEPELRNEEDDVDHSRYVPVSPVDRFSPDREQFVREQQEIPWVRALVAFLVDGALPMDPHLRSTIVKIRSRYVVEDGLLMRRVNLPARVGPARSLTVPVVPLRILRLSYTTVTRTWKGSRPWRAALMQCMPVFELTGQFSLLVLDAVGPLPETDRRNKYIVVFVGYFTWWAKAFAVGRLDAVTFVEVMMDGVVSRHGVPSRLLSDNGRNFTSEIARSFYQTLGIKKLFGSAHHPQTQDLVEREVTINVNRLKKYRGRWTRPFMDEVPGGVVNDGETMEDGPLEEADLPNSSFAERLSVGRGDSTLIEVDAPLLEVVVKRVANGCIE</sequence>
<dbReference type="Pfam" id="PF17917">
    <property type="entry name" value="RT_RNaseH"/>
    <property type="match status" value="1"/>
</dbReference>
<dbReference type="InterPro" id="IPR041373">
    <property type="entry name" value="RT_RNaseH"/>
</dbReference>
<feature type="region of interest" description="Disordered" evidence="8">
    <location>
        <begin position="471"/>
        <end position="497"/>
    </location>
</feature>
<dbReference type="InterPro" id="IPR000477">
    <property type="entry name" value="RT_dom"/>
</dbReference>
<evidence type="ECO:0000256" key="6">
    <source>
        <dbReference type="ARBA" id="ARBA00022801"/>
    </source>
</evidence>
<keyword evidence="2" id="KW-0808">Transferase</keyword>
<reference evidence="10" key="1">
    <citation type="submission" date="2023-04" db="EMBL/GenBank/DDBJ databases">
        <title>Phytophthora fragariaefolia NBRC 109709.</title>
        <authorList>
            <person name="Ichikawa N."/>
            <person name="Sato H."/>
            <person name="Tonouchi N."/>
        </authorList>
    </citation>
    <scope>NUCLEOTIDE SEQUENCE</scope>
    <source>
        <strain evidence="10">NBRC 109709</strain>
    </source>
</reference>